<protein>
    <submittedName>
        <fullName evidence="2">ATP-dependent protease ATPase subunit</fullName>
    </submittedName>
</protein>
<sequence length="231" mass="27219">MINKKIVVQIVIFMLIVGLQSFSYSSPKEVEMYTQQCKNFLNRHSIELKDESFEKLLGYIGNAQICKIEKIYNKLTEEEKNRLKKVLITIEEIEKRLSQKKRERINESIAAIMPAIENELWEKLTQEELKELDILLREKWKGMLKALEQNDIEKALSYFHHTVGEKYRKIFKTLNPYSRKKISKDLANIEVVEVITDTAIYEIISGLKDEKTSFQLAFVKDLHGEWVIKSF</sequence>
<dbReference type="AlphaFoldDB" id="A0A286TYL3"/>
<comment type="caution">
    <text evidence="2">The sequence shown here is derived from an EMBL/GenBank/DDBJ whole genome shotgun (WGS) entry which is preliminary data.</text>
</comment>
<keyword evidence="2" id="KW-0378">Hydrolase</keyword>
<dbReference type="RefSeq" id="WP_096894386.1">
    <property type="nucleotide sequence ID" value="NZ_BAOS01000017.1"/>
</dbReference>
<feature type="coiled-coil region" evidence="1">
    <location>
        <begin position="76"/>
        <end position="103"/>
    </location>
</feature>
<reference evidence="2 3" key="1">
    <citation type="journal article" date="2017" name="Environ. Microbiol. Rep.">
        <title>Genetic diversity of marine anaerobic ammonium-oxidizing bacteria as revealed by genomic and proteomic analyses of 'Candidatus Scalindua japonica'.</title>
        <authorList>
            <person name="Oshiki M."/>
            <person name="Mizuto K."/>
            <person name="Kimura Z."/>
            <person name="Kindaichi T."/>
            <person name="Satoh H."/>
            <person name="Okabe S."/>
        </authorList>
    </citation>
    <scope>NUCLEOTIDE SEQUENCE [LARGE SCALE GENOMIC DNA]</scope>
    <source>
        <strain evidence="3">husup-a2</strain>
    </source>
</reference>
<evidence type="ECO:0000256" key="1">
    <source>
        <dbReference type="SAM" id="Coils"/>
    </source>
</evidence>
<keyword evidence="2" id="KW-0645">Protease</keyword>
<accession>A0A286TYL3</accession>
<dbReference type="Proteomes" id="UP000218542">
    <property type="component" value="Unassembled WGS sequence"/>
</dbReference>
<gene>
    <name evidence="2" type="ORF">SCALIN_C17_0026</name>
</gene>
<name>A0A286TYL3_9BACT</name>
<evidence type="ECO:0000313" key="2">
    <source>
        <dbReference type="EMBL" id="GAX60993.1"/>
    </source>
</evidence>
<proteinExistence type="predicted"/>
<keyword evidence="1" id="KW-0175">Coiled coil</keyword>
<keyword evidence="3" id="KW-1185">Reference proteome</keyword>
<evidence type="ECO:0000313" key="3">
    <source>
        <dbReference type="Proteomes" id="UP000218542"/>
    </source>
</evidence>
<dbReference type="GO" id="GO:0008233">
    <property type="term" value="F:peptidase activity"/>
    <property type="evidence" value="ECO:0007669"/>
    <property type="project" value="UniProtKB-KW"/>
</dbReference>
<dbReference type="OrthoDB" id="9822080at2"/>
<dbReference type="EMBL" id="BAOS01000017">
    <property type="protein sequence ID" value="GAX60993.1"/>
    <property type="molecule type" value="Genomic_DNA"/>
</dbReference>
<organism evidence="2 3">
    <name type="scientific">Candidatus Scalindua japonica</name>
    <dbReference type="NCBI Taxonomy" id="1284222"/>
    <lineage>
        <taxon>Bacteria</taxon>
        <taxon>Pseudomonadati</taxon>
        <taxon>Planctomycetota</taxon>
        <taxon>Candidatus Brocadiia</taxon>
        <taxon>Candidatus Brocadiales</taxon>
        <taxon>Candidatus Scalinduaceae</taxon>
        <taxon>Candidatus Scalindua</taxon>
    </lineage>
</organism>
<dbReference type="GO" id="GO:0006508">
    <property type="term" value="P:proteolysis"/>
    <property type="evidence" value="ECO:0007669"/>
    <property type="project" value="UniProtKB-KW"/>
</dbReference>